<dbReference type="CDD" id="cd02513">
    <property type="entry name" value="CMP-NeuAc_Synthase"/>
    <property type="match status" value="1"/>
</dbReference>
<accession>A0A927ZSS3</accession>
<protein>
    <submittedName>
        <fullName evidence="1">Acylneuraminate cytidylyltransferase family protein</fullName>
    </submittedName>
</protein>
<dbReference type="PANTHER" id="PTHR21485:SF6">
    <property type="entry name" value="N-ACYLNEURAMINATE CYTIDYLYLTRANSFERASE-RELATED"/>
    <property type="match status" value="1"/>
</dbReference>
<dbReference type="PANTHER" id="PTHR21485">
    <property type="entry name" value="HAD SUPERFAMILY MEMBERS CMAS AND KDSC"/>
    <property type="match status" value="1"/>
</dbReference>
<evidence type="ECO:0000313" key="2">
    <source>
        <dbReference type="Proteomes" id="UP000772151"/>
    </source>
</evidence>
<keyword evidence="1" id="KW-0548">Nucleotidyltransferase</keyword>
<gene>
    <name evidence="1" type="ORF">E7203_09410</name>
</gene>
<reference evidence="1" key="1">
    <citation type="submission" date="2019-04" db="EMBL/GenBank/DDBJ databases">
        <title>Evolution of Biomass-Degrading Anaerobic Consortia Revealed by Metagenomics.</title>
        <authorList>
            <person name="Peng X."/>
        </authorList>
    </citation>
    <scope>NUCLEOTIDE SEQUENCE</scope>
    <source>
        <strain evidence="1">SIG242</strain>
    </source>
</reference>
<sequence length="232" mass="26330">MRKIAIILARSGSKGLEDKNIMELCGKPMMNYSIEAALEAACFDRIILSTDSVKYGKIGEKCGAEVMYRDESLASDTATTYMVLEDLFSQINHDFDYFVLLQPTSPLRTTQNIKEAIEVFERNINRFDFLVSMKVAEHNHLLVKPVEEDMSLKHFDADFANYRRQGVVDYSPNGAIFIGKVEPYLKQKHFFGARAIGYIMNDVDSIDVDNTLDYRLASLCMEERLKAGHSNG</sequence>
<organism evidence="1 2">
    <name type="scientific">Selenomonas ruminantium</name>
    <dbReference type="NCBI Taxonomy" id="971"/>
    <lineage>
        <taxon>Bacteria</taxon>
        <taxon>Bacillati</taxon>
        <taxon>Bacillota</taxon>
        <taxon>Negativicutes</taxon>
        <taxon>Selenomonadales</taxon>
        <taxon>Selenomonadaceae</taxon>
        <taxon>Selenomonas</taxon>
    </lineage>
</organism>
<proteinExistence type="predicted"/>
<dbReference type="GO" id="GO:0008781">
    <property type="term" value="F:N-acylneuraminate cytidylyltransferase activity"/>
    <property type="evidence" value="ECO:0007669"/>
    <property type="project" value="TreeGrafter"/>
</dbReference>
<comment type="caution">
    <text evidence="1">The sequence shown here is derived from an EMBL/GenBank/DDBJ whole genome shotgun (WGS) entry which is preliminary data.</text>
</comment>
<dbReference type="Pfam" id="PF02348">
    <property type="entry name" value="CTP_transf_3"/>
    <property type="match status" value="1"/>
</dbReference>
<dbReference type="Gene3D" id="3.90.550.10">
    <property type="entry name" value="Spore Coat Polysaccharide Biosynthesis Protein SpsA, Chain A"/>
    <property type="match status" value="1"/>
</dbReference>
<dbReference type="Proteomes" id="UP000772151">
    <property type="component" value="Unassembled WGS sequence"/>
</dbReference>
<dbReference type="InterPro" id="IPR029044">
    <property type="entry name" value="Nucleotide-diphossugar_trans"/>
</dbReference>
<keyword evidence="1" id="KW-0808">Transferase</keyword>
<name>A0A927ZSS3_SELRU</name>
<dbReference type="InterPro" id="IPR050793">
    <property type="entry name" value="CMP-NeuNAc_synthase"/>
</dbReference>
<dbReference type="InterPro" id="IPR003329">
    <property type="entry name" value="Cytidylyl_trans"/>
</dbReference>
<dbReference type="EMBL" id="SVCA01000008">
    <property type="protein sequence ID" value="MBE6085646.1"/>
    <property type="molecule type" value="Genomic_DNA"/>
</dbReference>
<dbReference type="RefSeq" id="WP_303669759.1">
    <property type="nucleotide sequence ID" value="NZ_SVCA01000008.1"/>
</dbReference>
<evidence type="ECO:0000313" key="1">
    <source>
        <dbReference type="EMBL" id="MBE6085646.1"/>
    </source>
</evidence>
<dbReference type="AlphaFoldDB" id="A0A927ZSS3"/>
<dbReference type="SUPFAM" id="SSF53448">
    <property type="entry name" value="Nucleotide-diphospho-sugar transferases"/>
    <property type="match status" value="1"/>
</dbReference>